<feature type="transmembrane region" description="Helical" evidence="6">
    <location>
        <begin position="364"/>
        <end position="381"/>
    </location>
</feature>
<evidence type="ECO:0000256" key="4">
    <source>
        <dbReference type="ARBA" id="ARBA00022989"/>
    </source>
</evidence>
<feature type="transmembrane region" description="Helical" evidence="6">
    <location>
        <begin position="318"/>
        <end position="336"/>
    </location>
</feature>
<feature type="transmembrane region" description="Helical" evidence="6">
    <location>
        <begin position="515"/>
        <end position="539"/>
    </location>
</feature>
<proteinExistence type="predicted"/>
<dbReference type="AlphaFoldDB" id="A0A7T2GKH1"/>
<feature type="domain" description="ComEC/Rec2-related protein" evidence="7">
    <location>
        <begin position="259"/>
        <end position="543"/>
    </location>
</feature>
<dbReference type="Pfam" id="PF03772">
    <property type="entry name" value="Competence"/>
    <property type="match status" value="1"/>
</dbReference>
<evidence type="ECO:0000259" key="8">
    <source>
        <dbReference type="Pfam" id="PF13567"/>
    </source>
</evidence>
<dbReference type="EMBL" id="CP065592">
    <property type="protein sequence ID" value="QPQ55530.1"/>
    <property type="molecule type" value="Genomic_DNA"/>
</dbReference>
<dbReference type="InterPro" id="IPR052159">
    <property type="entry name" value="Competence_DNA_uptake"/>
</dbReference>
<feature type="transmembrane region" description="Helical" evidence="6">
    <location>
        <begin position="283"/>
        <end position="306"/>
    </location>
</feature>
<keyword evidence="3 6" id="KW-0812">Transmembrane</keyword>
<dbReference type="KEGG" id="sflv:IC614_02695"/>
<feature type="transmembrane region" description="Helical" evidence="6">
    <location>
        <begin position="68"/>
        <end position="87"/>
    </location>
</feature>
<sequence>MTIEAADPREAGWGPSWIGRGAAGWRTKASAALEHRLDAERDQLALWVPAALGLGIAMWFALAGEGSWIAFMLVASGGALGLFAIAGQKRWGRSLGLALIFAALGCALIWARAERVAAPRLTRPMVTALSGTILSVEPLPARGIVRLLVRPDGGALPPRIRVTVKDKGAPEGLQPGAGIAMKARLMPPAPMALPGAYDFARVAWFQRIGATGNALGAVVIIRPPFATGWAARLAEWRRSLSSHIQSRVEGGGGGIAAALATGDQGAIPEADAEAMRQSGLAHLLSISGLHVTAVVGAAMLLTLKLLALSPRLALRWPLILIGAGAGAVTGIAYTLLTGSEVPTIRSCIAALIVLAGIAMGREAITLRLVAAGALVVLLFWPEALAGPSFQLSFAAVTAIVALHDHPRIKALFARREEDGWPARFGRALLSLLLTGLAVEAVLAPIALFHFHKAGLYGAFANIVAIPLTTFVIMPAEALALLFDTMGLGAPFWWLVEQALNGLLWVAHATAAAPGSVAMLPAMPGGAFALMIGGGLWVALWRTRWRRWGFVPIVLGAAWALATPSPDLIVTGDGRHLALRTADGGMALLRDRAGEYVRDMLSEGAGLEGDLTALEDAGGAACNADLCATDIVTDGRRWRILATRSPHFVDFGPLSAACASADIVVSDRTLPRTCVPRWLKADRKLLGRTGGLSIHLGGESPSISTVADRIGGHPWNDY</sequence>
<evidence type="ECO:0000259" key="7">
    <source>
        <dbReference type="Pfam" id="PF03772"/>
    </source>
</evidence>
<dbReference type="Pfam" id="PF13567">
    <property type="entry name" value="DUF4131"/>
    <property type="match status" value="1"/>
</dbReference>
<feature type="domain" description="DUF4131" evidence="8">
    <location>
        <begin position="68"/>
        <end position="217"/>
    </location>
</feature>
<feature type="transmembrane region" description="Helical" evidence="6">
    <location>
        <begin position="453"/>
        <end position="472"/>
    </location>
</feature>
<comment type="subcellular location">
    <subcellularLocation>
        <location evidence="1">Cell membrane</location>
        <topology evidence="1">Multi-pass membrane protein</topology>
    </subcellularLocation>
</comment>
<evidence type="ECO:0000256" key="3">
    <source>
        <dbReference type="ARBA" id="ARBA00022692"/>
    </source>
</evidence>
<dbReference type="InterPro" id="IPR004477">
    <property type="entry name" value="ComEC_N"/>
</dbReference>
<keyword evidence="2" id="KW-1003">Cell membrane</keyword>
<feature type="transmembrane region" description="Helical" evidence="6">
    <location>
        <begin position="94"/>
        <end position="113"/>
    </location>
</feature>
<gene>
    <name evidence="9" type="ORF">IC614_02695</name>
</gene>
<dbReference type="PANTHER" id="PTHR30619">
    <property type="entry name" value="DNA INTERNALIZATION/COMPETENCE PROTEIN COMEC/REC2"/>
    <property type="match status" value="1"/>
</dbReference>
<keyword evidence="4 6" id="KW-1133">Transmembrane helix</keyword>
<dbReference type="PANTHER" id="PTHR30619:SF1">
    <property type="entry name" value="RECOMBINATION PROTEIN 2"/>
    <property type="match status" value="1"/>
</dbReference>
<dbReference type="GO" id="GO:0005886">
    <property type="term" value="C:plasma membrane"/>
    <property type="evidence" value="ECO:0007669"/>
    <property type="project" value="UniProtKB-SubCell"/>
</dbReference>
<evidence type="ECO:0000256" key="2">
    <source>
        <dbReference type="ARBA" id="ARBA00022475"/>
    </source>
</evidence>
<dbReference type="InterPro" id="IPR025405">
    <property type="entry name" value="DUF4131"/>
</dbReference>
<dbReference type="NCBIfam" id="TIGR00360">
    <property type="entry name" value="ComEC_N-term"/>
    <property type="match status" value="1"/>
</dbReference>
<feature type="transmembrane region" description="Helical" evidence="6">
    <location>
        <begin position="342"/>
        <end position="359"/>
    </location>
</feature>
<organism evidence="9 10">
    <name type="scientific">Allosphingosinicella flava</name>
    <dbReference type="NCBI Taxonomy" id="2771430"/>
    <lineage>
        <taxon>Bacteria</taxon>
        <taxon>Pseudomonadati</taxon>
        <taxon>Pseudomonadota</taxon>
        <taxon>Alphaproteobacteria</taxon>
        <taxon>Sphingomonadales</taxon>
        <taxon>Sphingomonadaceae</taxon>
        <taxon>Allosphingosinicella</taxon>
    </lineage>
</organism>
<evidence type="ECO:0000256" key="6">
    <source>
        <dbReference type="SAM" id="Phobius"/>
    </source>
</evidence>
<keyword evidence="5 6" id="KW-0472">Membrane</keyword>
<evidence type="ECO:0000313" key="9">
    <source>
        <dbReference type="EMBL" id="QPQ55530.1"/>
    </source>
</evidence>
<name>A0A7T2GKH1_9SPHN</name>
<accession>A0A7T2GKH1</accession>
<dbReference type="RefSeq" id="WP_200972202.1">
    <property type="nucleotide sequence ID" value="NZ_CP065592.1"/>
</dbReference>
<feature type="transmembrane region" description="Helical" evidence="6">
    <location>
        <begin position="44"/>
        <end position="62"/>
    </location>
</feature>
<keyword evidence="10" id="KW-1185">Reference proteome</keyword>
<evidence type="ECO:0000256" key="5">
    <source>
        <dbReference type="ARBA" id="ARBA00023136"/>
    </source>
</evidence>
<protein>
    <submittedName>
        <fullName evidence="9">ComEC family competence protein</fullName>
    </submittedName>
</protein>
<evidence type="ECO:0000256" key="1">
    <source>
        <dbReference type="ARBA" id="ARBA00004651"/>
    </source>
</evidence>
<feature type="transmembrane region" description="Helical" evidence="6">
    <location>
        <begin position="424"/>
        <end position="447"/>
    </location>
</feature>
<evidence type="ECO:0000313" key="10">
    <source>
        <dbReference type="Proteomes" id="UP000594873"/>
    </source>
</evidence>
<dbReference type="Proteomes" id="UP000594873">
    <property type="component" value="Chromosome"/>
</dbReference>
<reference evidence="9 10" key="1">
    <citation type="submission" date="2020-11" db="EMBL/GenBank/DDBJ databases">
        <title>Genome seq and assembly of Sphingosinicella sp.</title>
        <authorList>
            <person name="Chhetri G."/>
        </authorList>
    </citation>
    <scope>NUCLEOTIDE SEQUENCE [LARGE SCALE GENOMIC DNA]</scope>
    <source>
        <strain evidence="9 10">UDD2</strain>
    </source>
</reference>